<dbReference type="SUPFAM" id="SSF46689">
    <property type="entry name" value="Homeodomain-like"/>
    <property type="match status" value="1"/>
</dbReference>
<dbReference type="InterPro" id="IPR054129">
    <property type="entry name" value="DesT_TetR_C"/>
</dbReference>
<dbReference type="PANTHER" id="PTHR30055:SF227">
    <property type="entry name" value="TRANSCRIPTIONAL REGULATORY PROTEIN (PROBABLY TETR-FAMILY)-RELATED"/>
    <property type="match status" value="1"/>
</dbReference>
<dbReference type="GO" id="GO:0003700">
    <property type="term" value="F:DNA-binding transcription factor activity"/>
    <property type="evidence" value="ECO:0007669"/>
    <property type="project" value="TreeGrafter"/>
</dbReference>
<protein>
    <submittedName>
        <fullName evidence="6">TetR family transcriptional regulator</fullName>
    </submittedName>
</protein>
<dbReference type="EMBL" id="SLWS01000007">
    <property type="protein sequence ID" value="TCO55906.1"/>
    <property type="molecule type" value="Genomic_DNA"/>
</dbReference>
<proteinExistence type="predicted"/>
<keyword evidence="1" id="KW-0805">Transcription regulation</keyword>
<evidence type="ECO:0000259" key="5">
    <source>
        <dbReference type="PROSITE" id="PS50977"/>
    </source>
</evidence>
<evidence type="ECO:0000256" key="4">
    <source>
        <dbReference type="PROSITE-ProRule" id="PRU00335"/>
    </source>
</evidence>
<dbReference type="Pfam" id="PF21943">
    <property type="entry name" value="TetR_C_46"/>
    <property type="match status" value="1"/>
</dbReference>
<evidence type="ECO:0000256" key="1">
    <source>
        <dbReference type="ARBA" id="ARBA00023015"/>
    </source>
</evidence>
<dbReference type="AlphaFoldDB" id="A0A4R2JG75"/>
<reference evidence="6 7" key="1">
    <citation type="submission" date="2019-03" db="EMBL/GenBank/DDBJ databases">
        <title>Genomic Encyclopedia of Type Strains, Phase IV (KMG-IV): sequencing the most valuable type-strain genomes for metagenomic binning, comparative biology and taxonomic classification.</title>
        <authorList>
            <person name="Goeker M."/>
        </authorList>
    </citation>
    <scope>NUCLEOTIDE SEQUENCE [LARGE SCALE GENOMIC DNA]</scope>
    <source>
        <strain evidence="6 7">DSM 45934</strain>
    </source>
</reference>
<comment type="caution">
    <text evidence="6">The sequence shown here is derived from an EMBL/GenBank/DDBJ whole genome shotgun (WGS) entry which is preliminary data.</text>
</comment>
<evidence type="ECO:0000313" key="7">
    <source>
        <dbReference type="Proteomes" id="UP000295680"/>
    </source>
</evidence>
<dbReference type="InterPro" id="IPR050109">
    <property type="entry name" value="HTH-type_TetR-like_transc_reg"/>
</dbReference>
<dbReference type="Proteomes" id="UP000295680">
    <property type="component" value="Unassembled WGS sequence"/>
</dbReference>
<dbReference type="PROSITE" id="PS50977">
    <property type="entry name" value="HTH_TETR_2"/>
    <property type="match status" value="1"/>
</dbReference>
<accession>A0A4R2JG75</accession>
<dbReference type="Gene3D" id="1.10.357.10">
    <property type="entry name" value="Tetracycline Repressor, domain 2"/>
    <property type="match status" value="1"/>
</dbReference>
<dbReference type="GO" id="GO:0000976">
    <property type="term" value="F:transcription cis-regulatory region binding"/>
    <property type="evidence" value="ECO:0007669"/>
    <property type="project" value="TreeGrafter"/>
</dbReference>
<sequence>MTESYARSMSPAIDVSDRRHRLLRAAGELFAERPYDQVTTVAIAKRAHVAYGLIAHHFGNKRGLYLATIEHAANSLREARAAVLDQATDPVERLRLALDRHIAYAEDNAAGFLAVLRGGLGADDDVQDIIETLQRGVIQQILDEIGATEPYPPVLRTVMRGWLGYFNEVVIDHLRHRDVPRATLVDLAVSAFRTAVATALDTGDVAIDPRIAELLDGRSR</sequence>
<dbReference type="InterPro" id="IPR009057">
    <property type="entry name" value="Homeodomain-like_sf"/>
</dbReference>
<evidence type="ECO:0000256" key="3">
    <source>
        <dbReference type="ARBA" id="ARBA00023163"/>
    </source>
</evidence>
<gene>
    <name evidence="6" type="ORF">EV192_107329</name>
</gene>
<evidence type="ECO:0000256" key="2">
    <source>
        <dbReference type="ARBA" id="ARBA00023125"/>
    </source>
</evidence>
<keyword evidence="3" id="KW-0804">Transcription</keyword>
<dbReference type="PANTHER" id="PTHR30055">
    <property type="entry name" value="HTH-TYPE TRANSCRIPTIONAL REGULATOR RUTR"/>
    <property type="match status" value="1"/>
</dbReference>
<dbReference type="InterPro" id="IPR001647">
    <property type="entry name" value="HTH_TetR"/>
</dbReference>
<feature type="domain" description="HTH tetR-type" evidence="5">
    <location>
        <begin position="16"/>
        <end position="76"/>
    </location>
</feature>
<feature type="DNA-binding region" description="H-T-H motif" evidence="4">
    <location>
        <begin position="39"/>
        <end position="58"/>
    </location>
</feature>
<evidence type="ECO:0000313" key="6">
    <source>
        <dbReference type="EMBL" id="TCO55906.1"/>
    </source>
</evidence>
<name>A0A4R2JG75_9PSEU</name>
<dbReference type="OrthoDB" id="8479950at2"/>
<keyword evidence="2 4" id="KW-0238">DNA-binding</keyword>
<dbReference type="Pfam" id="PF00440">
    <property type="entry name" value="TetR_N"/>
    <property type="match status" value="1"/>
</dbReference>
<dbReference type="PRINTS" id="PR00455">
    <property type="entry name" value="HTHTETR"/>
</dbReference>
<keyword evidence="7" id="KW-1185">Reference proteome</keyword>
<organism evidence="6 7">
    <name type="scientific">Actinocrispum wychmicini</name>
    <dbReference type="NCBI Taxonomy" id="1213861"/>
    <lineage>
        <taxon>Bacteria</taxon>
        <taxon>Bacillati</taxon>
        <taxon>Actinomycetota</taxon>
        <taxon>Actinomycetes</taxon>
        <taxon>Pseudonocardiales</taxon>
        <taxon>Pseudonocardiaceae</taxon>
        <taxon>Actinocrispum</taxon>
    </lineage>
</organism>